<proteinExistence type="predicted"/>
<dbReference type="SUPFAM" id="SSF49899">
    <property type="entry name" value="Concanavalin A-like lectins/glucanases"/>
    <property type="match status" value="1"/>
</dbReference>
<evidence type="ECO:0000256" key="1">
    <source>
        <dbReference type="SAM" id="SignalP"/>
    </source>
</evidence>
<feature type="signal peptide" evidence="1">
    <location>
        <begin position="1"/>
        <end position="28"/>
    </location>
</feature>
<accession>A0ABV9LSK1</accession>
<dbReference type="Proteomes" id="UP001595897">
    <property type="component" value="Unassembled WGS sequence"/>
</dbReference>
<dbReference type="Pfam" id="PF13385">
    <property type="entry name" value="Laminin_G_3"/>
    <property type="match status" value="1"/>
</dbReference>
<gene>
    <name evidence="2" type="ORF">ACFO4O_04660</name>
</gene>
<dbReference type="Gene3D" id="2.60.120.200">
    <property type="match status" value="1"/>
</dbReference>
<feature type="chain" id="PRO_5046674228" evidence="1">
    <location>
        <begin position="29"/>
        <end position="313"/>
    </location>
</feature>
<organism evidence="2 3">
    <name type="scientific">Glaciecola siphonariae</name>
    <dbReference type="NCBI Taxonomy" id="521012"/>
    <lineage>
        <taxon>Bacteria</taxon>
        <taxon>Pseudomonadati</taxon>
        <taxon>Pseudomonadota</taxon>
        <taxon>Gammaproteobacteria</taxon>
        <taxon>Alteromonadales</taxon>
        <taxon>Alteromonadaceae</taxon>
        <taxon>Glaciecola</taxon>
    </lineage>
</organism>
<evidence type="ECO:0000313" key="3">
    <source>
        <dbReference type="Proteomes" id="UP001595897"/>
    </source>
</evidence>
<keyword evidence="1" id="KW-0732">Signal</keyword>
<reference evidence="3" key="1">
    <citation type="journal article" date="2019" name="Int. J. Syst. Evol. Microbiol.">
        <title>The Global Catalogue of Microorganisms (GCM) 10K type strain sequencing project: providing services to taxonomists for standard genome sequencing and annotation.</title>
        <authorList>
            <consortium name="The Broad Institute Genomics Platform"/>
            <consortium name="The Broad Institute Genome Sequencing Center for Infectious Disease"/>
            <person name="Wu L."/>
            <person name="Ma J."/>
        </authorList>
    </citation>
    <scope>NUCLEOTIDE SEQUENCE [LARGE SCALE GENOMIC DNA]</scope>
    <source>
        <strain evidence="3">KACC 12507</strain>
    </source>
</reference>
<sequence length="313" mass="34818">MSKTKMGKTKYRCLFGLLLTTVGFISVAAGDTEPKSQAALTDNTLPNNTLPINTSPNKKGLLFYASFDEHPDADIAMGDAKVYTAQSMSKRFDLRSGIESKNIEQQTHGGVFGGALVFSEHASEFLVFKGDSNLPSSDDIFSVTVSLWLKTSPLKQLPNEYVDPIMILDDAWNDGSIFVDFDKSETKDFRLGVFSEYVFWNPMDIDFNDFPISERPMVGVKSDIFASHEWTHVALTINDINANSPSVAKLYINGELQNSFKRPLKIAWNPANLRIVLGLNYVGAIDELAIFDRPLAHNEIAQLYLHSPLMPLP</sequence>
<comment type="caution">
    <text evidence="2">The sequence shown here is derived from an EMBL/GenBank/DDBJ whole genome shotgun (WGS) entry which is preliminary data.</text>
</comment>
<keyword evidence="3" id="KW-1185">Reference proteome</keyword>
<protein>
    <submittedName>
        <fullName evidence="2">LamG domain-containing protein</fullName>
    </submittedName>
</protein>
<name>A0ABV9LSK1_9ALTE</name>
<dbReference type="InterPro" id="IPR013320">
    <property type="entry name" value="ConA-like_dom_sf"/>
</dbReference>
<dbReference type="RefSeq" id="WP_382406193.1">
    <property type="nucleotide sequence ID" value="NZ_JBHSGU010000002.1"/>
</dbReference>
<dbReference type="EMBL" id="JBHSGU010000002">
    <property type="protein sequence ID" value="MFC4699447.1"/>
    <property type="molecule type" value="Genomic_DNA"/>
</dbReference>
<evidence type="ECO:0000313" key="2">
    <source>
        <dbReference type="EMBL" id="MFC4699447.1"/>
    </source>
</evidence>